<evidence type="ECO:0000256" key="3">
    <source>
        <dbReference type="ARBA" id="ARBA00022842"/>
    </source>
</evidence>
<dbReference type="InterPro" id="IPR046945">
    <property type="entry name" value="RHMD-like"/>
</dbReference>
<evidence type="ECO:0000313" key="5">
    <source>
        <dbReference type="EMBL" id="GAA3360338.1"/>
    </source>
</evidence>
<evidence type="ECO:0000313" key="6">
    <source>
        <dbReference type="Proteomes" id="UP001500483"/>
    </source>
</evidence>
<keyword evidence="2" id="KW-0479">Metal-binding</keyword>
<evidence type="ECO:0000256" key="1">
    <source>
        <dbReference type="ARBA" id="ARBA00001946"/>
    </source>
</evidence>
<protein>
    <submittedName>
        <fullName evidence="5">Mandelate racemase/muconate lactonizing enzyme family protein</fullName>
    </submittedName>
</protein>
<dbReference type="SUPFAM" id="SSF54826">
    <property type="entry name" value="Enolase N-terminal domain-like"/>
    <property type="match status" value="1"/>
</dbReference>
<dbReference type="RefSeq" id="WP_344928636.1">
    <property type="nucleotide sequence ID" value="NZ_BAAAYK010000038.1"/>
</dbReference>
<dbReference type="PANTHER" id="PTHR13794">
    <property type="entry name" value="ENOLASE SUPERFAMILY, MANDELATE RACEMASE"/>
    <property type="match status" value="1"/>
</dbReference>
<accession>A0ABP6RVT2</accession>
<gene>
    <name evidence="5" type="ORF">GCM10020366_39930</name>
</gene>
<name>A0ABP6RVT2_9PSEU</name>
<dbReference type="SUPFAM" id="SSF51604">
    <property type="entry name" value="Enolase C-terminal domain-like"/>
    <property type="match status" value="1"/>
</dbReference>
<dbReference type="Gene3D" id="3.30.390.10">
    <property type="entry name" value="Enolase-like, N-terminal domain"/>
    <property type="match status" value="1"/>
</dbReference>
<comment type="caution">
    <text evidence="5">The sequence shown here is derived from an EMBL/GenBank/DDBJ whole genome shotgun (WGS) entry which is preliminary data.</text>
</comment>
<organism evidence="5 6">
    <name type="scientific">Saccharopolyspora gregorii</name>
    <dbReference type="NCBI Taxonomy" id="33914"/>
    <lineage>
        <taxon>Bacteria</taxon>
        <taxon>Bacillati</taxon>
        <taxon>Actinomycetota</taxon>
        <taxon>Actinomycetes</taxon>
        <taxon>Pseudonocardiales</taxon>
        <taxon>Pseudonocardiaceae</taxon>
        <taxon>Saccharopolyspora</taxon>
    </lineage>
</organism>
<dbReference type="SMART" id="SM00922">
    <property type="entry name" value="MR_MLE"/>
    <property type="match status" value="1"/>
</dbReference>
<dbReference type="InterPro" id="IPR013341">
    <property type="entry name" value="Mandelate_racemase_N_dom"/>
</dbReference>
<dbReference type="SFLD" id="SFLDS00001">
    <property type="entry name" value="Enolase"/>
    <property type="match status" value="1"/>
</dbReference>
<keyword evidence="3" id="KW-0460">Magnesium</keyword>
<keyword evidence="6" id="KW-1185">Reference proteome</keyword>
<dbReference type="PANTHER" id="PTHR13794:SF58">
    <property type="entry name" value="MITOCHONDRIAL ENOLASE SUPERFAMILY MEMBER 1"/>
    <property type="match status" value="1"/>
</dbReference>
<comment type="cofactor">
    <cofactor evidence="1">
        <name>Mg(2+)</name>
        <dbReference type="ChEBI" id="CHEBI:18420"/>
    </cofactor>
</comment>
<dbReference type="Pfam" id="PF02746">
    <property type="entry name" value="MR_MLE_N"/>
    <property type="match status" value="1"/>
</dbReference>
<dbReference type="SFLD" id="SFLDG00179">
    <property type="entry name" value="mandelate_racemase"/>
    <property type="match status" value="1"/>
</dbReference>
<dbReference type="Proteomes" id="UP001500483">
    <property type="component" value="Unassembled WGS sequence"/>
</dbReference>
<dbReference type="Gene3D" id="3.20.20.120">
    <property type="entry name" value="Enolase-like C-terminal domain"/>
    <property type="match status" value="1"/>
</dbReference>
<proteinExistence type="predicted"/>
<evidence type="ECO:0000256" key="2">
    <source>
        <dbReference type="ARBA" id="ARBA00022723"/>
    </source>
</evidence>
<dbReference type="InterPro" id="IPR036849">
    <property type="entry name" value="Enolase-like_C_sf"/>
</dbReference>
<dbReference type="EMBL" id="BAAAYK010000038">
    <property type="protein sequence ID" value="GAA3360338.1"/>
    <property type="molecule type" value="Genomic_DNA"/>
</dbReference>
<sequence>MKITDISVDRLRLPLDPPLHAAWDPRPREHFDATVVRVRTDEGITGIGSGDTMTGFDAVRHLFVGTDPLRIDRHVKAIETANFHGGAFWPLEAALWDVIGKATGVPVSVLFGGAADALPAYASTAELKPPAERVESALAARQAGFRAMKIRIAPDGVEEGIATVAAVRDALGPDFDIMVDLNQSWRMAGDTADAVDFATTSRTVRRLAEIGVSWVEEPLPYHDIAGFRALRARYPEVRIAAGEMQHSVPDLLRYLEQDVLDVYQMDVVLAVGMHRARTIAELARLKHRHFTPHSWTNGIGLLANLHVAAGVGGGPHFEFPYDPPGWTPQRRDFPLARPVEVRADGAVAVPQVPGLGVELDEDVIADTKIGGIP</sequence>
<dbReference type="InterPro" id="IPR029065">
    <property type="entry name" value="Enolase_C-like"/>
</dbReference>
<feature type="domain" description="Mandelate racemase/muconate lactonizing enzyme C-terminal" evidence="4">
    <location>
        <begin position="130"/>
        <end position="237"/>
    </location>
</feature>
<dbReference type="InterPro" id="IPR029017">
    <property type="entry name" value="Enolase-like_N"/>
</dbReference>
<evidence type="ECO:0000259" key="4">
    <source>
        <dbReference type="SMART" id="SM00922"/>
    </source>
</evidence>
<dbReference type="Pfam" id="PF13378">
    <property type="entry name" value="MR_MLE_C"/>
    <property type="match status" value="1"/>
</dbReference>
<dbReference type="CDD" id="cd03316">
    <property type="entry name" value="MR_like"/>
    <property type="match status" value="1"/>
</dbReference>
<dbReference type="InterPro" id="IPR013342">
    <property type="entry name" value="Mandelate_racemase_C"/>
</dbReference>
<reference evidence="6" key="1">
    <citation type="journal article" date="2019" name="Int. J. Syst. Evol. Microbiol.">
        <title>The Global Catalogue of Microorganisms (GCM) 10K type strain sequencing project: providing services to taxonomists for standard genome sequencing and annotation.</title>
        <authorList>
            <consortium name="The Broad Institute Genomics Platform"/>
            <consortium name="The Broad Institute Genome Sequencing Center for Infectious Disease"/>
            <person name="Wu L."/>
            <person name="Ma J."/>
        </authorList>
    </citation>
    <scope>NUCLEOTIDE SEQUENCE [LARGE SCALE GENOMIC DNA]</scope>
    <source>
        <strain evidence="6">JCM 9687</strain>
    </source>
</reference>